<dbReference type="Gene3D" id="3.40.50.150">
    <property type="entry name" value="Vaccinia Virus protein VP39"/>
    <property type="match status" value="1"/>
</dbReference>
<protein>
    <submittedName>
        <fullName evidence="1">Methyltransferase domain-containing protein</fullName>
    </submittedName>
</protein>
<sequence length="220" mass="25853">MGRFLLHLKERGYKNLTGIDIDKSQYEIAKREGLNVFLSDATTFLTNNTSSYHAVYAFDVLEHINKEKQLELLQLIFKQLHDNGMLVIQVPNALAPTATYFRYNDFTHTISYTEHSLGFLLHNAGFHDFCIQPTHNESLETQALKLPWAKLYRHEFGLENLILTPNLTAIVFKNKKSYQSWKEHAPIIKNLYEDNNTKDNTSKLKHYIKREWKKFYKRKG</sequence>
<dbReference type="GO" id="GO:0032259">
    <property type="term" value="P:methylation"/>
    <property type="evidence" value="ECO:0007669"/>
    <property type="project" value="UniProtKB-KW"/>
</dbReference>
<dbReference type="Proteomes" id="UP000029857">
    <property type="component" value="Unassembled WGS sequence"/>
</dbReference>
<name>A0A4U8UEH3_9HELI</name>
<proteinExistence type="predicted"/>
<dbReference type="GO" id="GO:0008168">
    <property type="term" value="F:methyltransferase activity"/>
    <property type="evidence" value="ECO:0007669"/>
    <property type="project" value="UniProtKB-KW"/>
</dbReference>
<gene>
    <name evidence="1" type="ORF">LS79_001280</name>
</gene>
<dbReference type="SUPFAM" id="SSF53335">
    <property type="entry name" value="S-adenosyl-L-methionine-dependent methyltransferases"/>
    <property type="match status" value="1"/>
</dbReference>
<keyword evidence="1" id="KW-0489">Methyltransferase</keyword>
<dbReference type="AlphaFoldDB" id="A0A4U8UEH3"/>
<dbReference type="EMBL" id="JRPJ02000002">
    <property type="protein sequence ID" value="TLE12041.1"/>
    <property type="molecule type" value="Genomic_DNA"/>
</dbReference>
<reference evidence="1 2" key="1">
    <citation type="journal article" date="2014" name="Genome Announc.">
        <title>Draft genome sequences of eight enterohepatic helicobacter species isolated from both laboratory and wild rodents.</title>
        <authorList>
            <person name="Sheh A."/>
            <person name="Shen Z."/>
            <person name="Fox J.G."/>
        </authorList>
    </citation>
    <scope>NUCLEOTIDE SEQUENCE [LARGE SCALE GENOMIC DNA]</scope>
    <source>
        <strain evidence="1 2">ATCC 49320</strain>
    </source>
</reference>
<organism evidence="1 2">
    <name type="scientific">Helicobacter bilis</name>
    <dbReference type="NCBI Taxonomy" id="37372"/>
    <lineage>
        <taxon>Bacteria</taxon>
        <taxon>Pseudomonadati</taxon>
        <taxon>Campylobacterota</taxon>
        <taxon>Epsilonproteobacteria</taxon>
        <taxon>Campylobacterales</taxon>
        <taxon>Helicobacteraceae</taxon>
        <taxon>Helicobacter</taxon>
    </lineage>
</organism>
<comment type="caution">
    <text evidence="1">The sequence shown here is derived from an EMBL/GenBank/DDBJ whole genome shotgun (WGS) entry which is preliminary data.</text>
</comment>
<evidence type="ECO:0000313" key="1">
    <source>
        <dbReference type="EMBL" id="TLE12041.1"/>
    </source>
</evidence>
<dbReference type="CDD" id="cd02440">
    <property type="entry name" value="AdoMet_MTases"/>
    <property type="match status" value="1"/>
</dbReference>
<dbReference type="InterPro" id="IPR029063">
    <property type="entry name" value="SAM-dependent_MTases_sf"/>
</dbReference>
<keyword evidence="1" id="KW-0808">Transferase</keyword>
<dbReference type="Pfam" id="PF13489">
    <property type="entry name" value="Methyltransf_23"/>
    <property type="match status" value="1"/>
</dbReference>
<accession>A0A4U8UEH3</accession>
<evidence type="ECO:0000313" key="2">
    <source>
        <dbReference type="Proteomes" id="UP000029857"/>
    </source>
</evidence>
<dbReference type="PANTHER" id="PTHR43861">
    <property type="entry name" value="TRANS-ACONITATE 2-METHYLTRANSFERASE-RELATED"/>
    <property type="match status" value="1"/>
</dbReference>